<protein>
    <recommendedName>
        <fullName evidence="6">Transmembrane protein</fullName>
    </recommendedName>
</protein>
<dbReference type="OrthoDB" id="2565017at2759"/>
<keyword evidence="2" id="KW-0812">Transmembrane</keyword>
<evidence type="ECO:0000256" key="2">
    <source>
        <dbReference type="SAM" id="Phobius"/>
    </source>
</evidence>
<gene>
    <name evidence="4" type="ORF">L202_07301</name>
</gene>
<accession>A0A1E3HBQ6</accession>
<dbReference type="RefSeq" id="XP_018989634.1">
    <property type="nucleotide sequence ID" value="XM_019141991.1"/>
</dbReference>
<evidence type="ECO:0000256" key="3">
    <source>
        <dbReference type="SAM" id="SignalP"/>
    </source>
</evidence>
<evidence type="ECO:0000256" key="1">
    <source>
        <dbReference type="SAM" id="MobiDB-lite"/>
    </source>
</evidence>
<feature type="transmembrane region" description="Helical" evidence="2">
    <location>
        <begin position="237"/>
        <end position="261"/>
    </location>
</feature>
<dbReference type="EMBL" id="AWGJ01000012">
    <property type="protein sequence ID" value="ODN73772.1"/>
    <property type="molecule type" value="Genomic_DNA"/>
</dbReference>
<organism evidence="4 5">
    <name type="scientific">Cryptococcus amylolentus CBS 6039</name>
    <dbReference type="NCBI Taxonomy" id="1295533"/>
    <lineage>
        <taxon>Eukaryota</taxon>
        <taxon>Fungi</taxon>
        <taxon>Dikarya</taxon>
        <taxon>Basidiomycota</taxon>
        <taxon>Agaricomycotina</taxon>
        <taxon>Tremellomycetes</taxon>
        <taxon>Tremellales</taxon>
        <taxon>Cryptococcaceae</taxon>
        <taxon>Cryptococcus</taxon>
    </lineage>
</organism>
<dbReference type="GeneID" id="30158610"/>
<proteinExistence type="predicted"/>
<feature type="region of interest" description="Disordered" evidence="1">
    <location>
        <begin position="280"/>
        <end position="348"/>
    </location>
</feature>
<feature type="region of interest" description="Disordered" evidence="1">
    <location>
        <begin position="192"/>
        <end position="211"/>
    </location>
</feature>
<keyword evidence="2" id="KW-1133">Transmembrane helix</keyword>
<evidence type="ECO:0000313" key="5">
    <source>
        <dbReference type="Proteomes" id="UP000094065"/>
    </source>
</evidence>
<dbReference type="Proteomes" id="UP000094065">
    <property type="component" value="Unassembled WGS sequence"/>
</dbReference>
<evidence type="ECO:0000313" key="4">
    <source>
        <dbReference type="EMBL" id="ODN73772.1"/>
    </source>
</evidence>
<keyword evidence="5" id="KW-1185">Reference proteome</keyword>
<feature type="compositionally biased region" description="Basic and acidic residues" evidence="1">
    <location>
        <begin position="282"/>
        <end position="324"/>
    </location>
</feature>
<feature type="signal peptide" evidence="3">
    <location>
        <begin position="1"/>
        <end position="17"/>
    </location>
</feature>
<evidence type="ECO:0008006" key="6">
    <source>
        <dbReference type="Google" id="ProtNLM"/>
    </source>
</evidence>
<comment type="caution">
    <text evidence="4">The sequence shown here is derived from an EMBL/GenBank/DDBJ whole genome shotgun (WGS) entry which is preliminary data.</text>
</comment>
<name>A0A1E3HBQ6_9TREE</name>
<feature type="chain" id="PRO_5009129098" description="Transmembrane protein" evidence="3">
    <location>
        <begin position="18"/>
        <end position="348"/>
    </location>
</feature>
<keyword evidence="3" id="KW-0732">Signal</keyword>
<sequence length="348" mass="38390">MKLQLALLAALVASVSAEPIRLITWTENQAVDTKFDISQPEELPSWNEAAVDQEAPVAPMVGGKPCHGKSSESGPLSSLLSRLGFTSIPDSAISRTEHEQLDRAHHEQSLDVQRESLLAALRSRLSGYVPFLEGGSRIPAPYAEAEAGEWKIAQNDRTPEIKWWRRAKNGQWEVKEGAGEWRVAAKGERPPKFSGVGVPAEKSMHGGSRHGWKHNHKGFSFVRLRKASEHLSPLESAALAIVLGAGIGSLFHLLVISFVLFSRRFGFCLGPRFGRFGRHCSGKSEERRARRAARKAERKANKEAKAARKTEGTVRLEGEDRLGELEELPAYQDAEQAPLLDEKVDSQV</sequence>
<reference evidence="4 5" key="1">
    <citation type="submission" date="2016-06" db="EMBL/GenBank/DDBJ databases">
        <title>Evolution of pathogenesis and genome organization in the Tremellales.</title>
        <authorList>
            <person name="Cuomo C."/>
            <person name="Litvintseva A."/>
            <person name="Heitman J."/>
            <person name="Chen Y."/>
            <person name="Sun S."/>
            <person name="Springer D."/>
            <person name="Dromer F."/>
            <person name="Young S."/>
            <person name="Zeng Q."/>
            <person name="Chapman S."/>
            <person name="Gujja S."/>
            <person name="Saif S."/>
            <person name="Birren B."/>
        </authorList>
    </citation>
    <scope>NUCLEOTIDE SEQUENCE [LARGE SCALE GENOMIC DNA]</scope>
    <source>
        <strain evidence="4 5">CBS 6039</strain>
    </source>
</reference>
<dbReference type="AlphaFoldDB" id="A0A1E3HBQ6"/>
<keyword evidence="2" id="KW-0472">Membrane</keyword>